<evidence type="ECO:0000256" key="2">
    <source>
        <dbReference type="ARBA" id="ARBA00022729"/>
    </source>
</evidence>
<sequence>MNFARFIRYLLLALVGIALVAWILLRQSFPRQEQATALAGLQSEATLRYDAWQRPYVEAAGLADALRVQGWLHATHRLWQMEMLRRAGRGRLAEMLGADLLETDKQLWRAGVPQLAGRLESHASPATLAAVDAYLEGVNAGIAGLRLLPPEFLLLGQARPSWQRRDVFALGALMAHQSANNLDNELLRLALAGVLEVDEMAAFLTDDSGRYEYPFVLDAGSDSVALGEVLDAVALTDPGVNPLMPRLGFGSNGWVVGAGKSTSGLPLFAFDSHDELGLPNLFYEVHLFFGDNRQLRGWSVPGMPGVINGYNENIAWGFTNIGDTQDVFVETRSEQDPLLFRFGNTWRRARVETVDIPVRGGATERLEIVHTHNGPLVSETPALSLAWTVHRMPAPSLDSMLDFNLAGNWDEFNVALDAFPAPTLNATYADRHGTIGFRTAGVLPQRGRGQGLMPQDGSSPAAVWQGLVPPSAMPRRNNPPAGFLAAANSRVNPAGQGPLVSADNAAPYRIARIQQVLGKAESLSLEDMRVLQIDWTDGQAQLLLPTLLAALPASKEPLLEAGIELLTQWLEEPVAARGSAAALLFQSWYVALSEEVFAQRLGELYPRLLRRAYLLNHALDHLLLHAPESPWWRGQRAGIIAAALHRAMTRIADEQGPEPGAWRLDRQQHVRLRHSLGAVSPVLASLLDAGDAPWGGSVSTVGRARYSYASPFAVNSGATVRVVAEMGAVPSVQAVIPGGQSGHFLSEHYLDQYPHWLAGRLLPLASLPSSLDREAQRFLPASKAILRQ</sequence>
<protein>
    <submittedName>
        <fullName evidence="7">Penicillin acylase family protein</fullName>
    </submittedName>
</protein>
<keyword evidence="8" id="KW-1185">Reference proteome</keyword>
<accession>A0A5B0X5I7</accession>
<dbReference type="GO" id="GO:0017000">
    <property type="term" value="P:antibiotic biosynthetic process"/>
    <property type="evidence" value="ECO:0007669"/>
    <property type="project" value="InterPro"/>
</dbReference>
<dbReference type="Proteomes" id="UP000323708">
    <property type="component" value="Unassembled WGS sequence"/>
</dbReference>
<evidence type="ECO:0000256" key="5">
    <source>
        <dbReference type="PIRSR" id="PIRSR001227-1"/>
    </source>
</evidence>
<keyword evidence="6" id="KW-0479">Metal-binding</keyword>
<dbReference type="Gene3D" id="2.30.120.10">
    <property type="match status" value="1"/>
</dbReference>
<feature type="binding site" evidence="6">
    <location>
        <position position="323"/>
    </location>
    <ligand>
        <name>Ca(2+)</name>
        <dbReference type="ChEBI" id="CHEBI:29108"/>
    </ligand>
</feature>
<dbReference type="InterPro" id="IPR002692">
    <property type="entry name" value="S45"/>
</dbReference>
<comment type="similarity">
    <text evidence="1">Belongs to the peptidase S45 family.</text>
</comment>
<dbReference type="Gene3D" id="1.10.1400.10">
    <property type="match status" value="1"/>
</dbReference>
<keyword evidence="2" id="KW-0732">Signal</keyword>
<evidence type="ECO:0000256" key="1">
    <source>
        <dbReference type="ARBA" id="ARBA00006586"/>
    </source>
</evidence>
<dbReference type="EMBL" id="VTUX01000002">
    <property type="protein sequence ID" value="KAA1193459.1"/>
    <property type="molecule type" value="Genomic_DNA"/>
</dbReference>
<proteinExistence type="inferred from homology"/>
<dbReference type="InterPro" id="IPR029055">
    <property type="entry name" value="Ntn_hydrolases_N"/>
</dbReference>
<keyword evidence="3" id="KW-0378">Hydrolase</keyword>
<dbReference type="InterPro" id="IPR043147">
    <property type="entry name" value="Penicillin_amidase_A-knob"/>
</dbReference>
<dbReference type="Gene3D" id="1.10.439.10">
    <property type="entry name" value="Penicillin Amidohydrolase, domain 1"/>
    <property type="match status" value="1"/>
</dbReference>
<dbReference type="InterPro" id="IPR014395">
    <property type="entry name" value="Pen/GL7ACA/AHL_acylase"/>
</dbReference>
<dbReference type="Pfam" id="PF01804">
    <property type="entry name" value="Penicil_amidase"/>
    <property type="match status" value="1"/>
</dbReference>
<reference evidence="7 8" key="1">
    <citation type="submission" date="2019-09" db="EMBL/GenBank/DDBJ databases">
        <authorList>
            <person name="Chen X.-Y."/>
        </authorList>
    </citation>
    <scope>NUCLEOTIDE SEQUENCE [LARGE SCALE GENOMIC DNA]</scope>
    <source>
        <strain evidence="7 8">NY5</strain>
    </source>
</reference>
<dbReference type="InterPro" id="IPR023343">
    <property type="entry name" value="Penicillin_amidase_dom1"/>
</dbReference>
<feature type="active site" description="Nucleophile" evidence="5">
    <location>
        <position position="251"/>
    </location>
</feature>
<evidence type="ECO:0000256" key="3">
    <source>
        <dbReference type="ARBA" id="ARBA00022801"/>
    </source>
</evidence>
<dbReference type="RefSeq" id="WP_149610566.1">
    <property type="nucleotide sequence ID" value="NZ_VTUX01000002.1"/>
</dbReference>
<dbReference type="Gene3D" id="3.60.20.10">
    <property type="entry name" value="Glutamine Phosphoribosylpyrophosphate, subunit 1, domain 1"/>
    <property type="match status" value="1"/>
</dbReference>
<comment type="cofactor">
    <cofactor evidence="6">
        <name>Ca(2+)</name>
        <dbReference type="ChEBI" id="CHEBI:29108"/>
    </cofactor>
    <text evidence="6">Binds 1 Ca(2+) ion per dimer.</text>
</comment>
<dbReference type="GO" id="GO:0016811">
    <property type="term" value="F:hydrolase activity, acting on carbon-nitrogen (but not peptide) bonds, in linear amides"/>
    <property type="evidence" value="ECO:0007669"/>
    <property type="project" value="InterPro"/>
</dbReference>
<gene>
    <name evidence="7" type="ORF">F0M18_06385</name>
</gene>
<dbReference type="CDD" id="cd03747">
    <property type="entry name" value="Ntn_PGA_like"/>
    <property type="match status" value="1"/>
</dbReference>
<organism evidence="7 8">
    <name type="scientific">Pseudohalioglobus sediminis</name>
    <dbReference type="NCBI Taxonomy" id="2606449"/>
    <lineage>
        <taxon>Bacteria</taxon>
        <taxon>Pseudomonadati</taxon>
        <taxon>Pseudomonadota</taxon>
        <taxon>Gammaproteobacteria</taxon>
        <taxon>Cellvibrionales</taxon>
        <taxon>Halieaceae</taxon>
        <taxon>Pseudohalioglobus</taxon>
    </lineage>
</organism>
<evidence type="ECO:0000313" key="8">
    <source>
        <dbReference type="Proteomes" id="UP000323708"/>
    </source>
</evidence>
<dbReference type="PANTHER" id="PTHR34218:SF3">
    <property type="entry name" value="ACYL-HOMOSERINE LACTONE ACYLASE PVDQ"/>
    <property type="match status" value="1"/>
</dbReference>
<feature type="binding site" evidence="6">
    <location>
        <position position="185"/>
    </location>
    <ligand>
        <name>Ca(2+)</name>
        <dbReference type="ChEBI" id="CHEBI:29108"/>
    </ligand>
</feature>
<dbReference type="InterPro" id="IPR043146">
    <property type="entry name" value="Penicillin_amidase_N_B-knob"/>
</dbReference>
<evidence type="ECO:0000256" key="6">
    <source>
        <dbReference type="PIRSR" id="PIRSR001227-2"/>
    </source>
</evidence>
<feature type="binding site" evidence="6">
    <location>
        <position position="326"/>
    </location>
    <ligand>
        <name>Ca(2+)</name>
        <dbReference type="ChEBI" id="CHEBI:29108"/>
    </ligand>
</feature>
<dbReference type="GO" id="GO:0046872">
    <property type="term" value="F:metal ion binding"/>
    <property type="evidence" value="ECO:0007669"/>
    <property type="project" value="UniProtKB-KW"/>
</dbReference>
<dbReference type="AlphaFoldDB" id="A0A5B0X5I7"/>
<evidence type="ECO:0000256" key="4">
    <source>
        <dbReference type="ARBA" id="ARBA00023145"/>
    </source>
</evidence>
<dbReference type="PANTHER" id="PTHR34218">
    <property type="entry name" value="PEPTIDASE S45 PENICILLIN AMIDASE"/>
    <property type="match status" value="1"/>
</dbReference>
<comment type="caution">
    <text evidence="7">The sequence shown here is derived from an EMBL/GenBank/DDBJ whole genome shotgun (WGS) entry which is preliminary data.</text>
</comment>
<keyword evidence="6" id="KW-0106">Calcium</keyword>
<dbReference type="PIRSF" id="PIRSF001227">
    <property type="entry name" value="Pen_acylase"/>
    <property type="match status" value="1"/>
</dbReference>
<keyword evidence="4" id="KW-0865">Zymogen</keyword>
<dbReference type="SUPFAM" id="SSF56235">
    <property type="entry name" value="N-terminal nucleophile aminohydrolases (Ntn hydrolases)"/>
    <property type="match status" value="1"/>
</dbReference>
<evidence type="ECO:0000313" key="7">
    <source>
        <dbReference type="EMBL" id="KAA1193459.1"/>
    </source>
</evidence>
<name>A0A5B0X5I7_9GAMM</name>